<name>A0A8S5PMX3_9CAUD</name>
<evidence type="ECO:0000313" key="1">
    <source>
        <dbReference type="EMBL" id="DAE08430.1"/>
    </source>
</evidence>
<dbReference type="EMBL" id="BK015469">
    <property type="protein sequence ID" value="DAE08430.1"/>
    <property type="molecule type" value="Genomic_DNA"/>
</dbReference>
<proteinExistence type="predicted"/>
<reference evidence="1" key="1">
    <citation type="journal article" date="2021" name="Proc. Natl. Acad. Sci. U.S.A.">
        <title>A Catalog of Tens of Thousands of Viruses from Human Metagenomes Reveals Hidden Associations with Chronic Diseases.</title>
        <authorList>
            <person name="Tisza M.J."/>
            <person name="Buck C.B."/>
        </authorList>
    </citation>
    <scope>NUCLEOTIDE SEQUENCE</scope>
    <source>
        <strain evidence="1">CtUcA20</strain>
    </source>
</reference>
<organism evidence="1">
    <name type="scientific">Siphoviridae sp. ctUcA20</name>
    <dbReference type="NCBI Taxonomy" id="2825528"/>
    <lineage>
        <taxon>Viruses</taxon>
        <taxon>Duplodnaviria</taxon>
        <taxon>Heunggongvirae</taxon>
        <taxon>Uroviricota</taxon>
        <taxon>Caudoviricetes</taxon>
    </lineage>
</organism>
<accession>A0A8S5PMX3</accession>
<sequence length="269" mass="31198">MEVLFILKLDTPKEHFVVVYNKDFEETNEKHLTAMDAYVYITMKLMAGNAYVNDTLYATADAICSFSFTQPASNLSRKFVKELQLSLERISKNGYIPRKLNIENNPFPHIYNIANARSKDWSISSNWKGEPYTLIPISSYNKILAIFDCSEIMKIRLLYFYIKLTSMIGYKTGICTYSIDVISEKTGLSVVTVQDYIRTLENHEVLTVYHMGKNIYGHANYPTNVIGQYYNRDKVLQYGKDVFESYCIKYKLNSHGRKKYEEDDQQTSA</sequence>
<protein>
    <submittedName>
        <fullName evidence="1">Helix-turn-helix domain protein</fullName>
    </submittedName>
</protein>